<dbReference type="SUPFAM" id="SSF55874">
    <property type="entry name" value="ATPase domain of HSP90 chaperone/DNA topoisomerase II/histidine kinase"/>
    <property type="match status" value="1"/>
</dbReference>
<evidence type="ECO:0000256" key="3">
    <source>
        <dbReference type="ARBA" id="ARBA00023012"/>
    </source>
</evidence>
<keyword evidence="4" id="KW-0812">Transmembrane</keyword>
<accession>A0A3N2BB48</accession>
<dbReference type="RefSeq" id="WP_245990883.1">
    <property type="nucleotide sequence ID" value="NZ_RKHK01000001.1"/>
</dbReference>
<evidence type="ECO:0000313" key="6">
    <source>
        <dbReference type="EMBL" id="ROR72477.1"/>
    </source>
</evidence>
<keyword evidence="4" id="KW-1133">Transmembrane helix</keyword>
<organism evidence="6 7">
    <name type="scientific">Bogoriella caseilytica</name>
    <dbReference type="NCBI Taxonomy" id="56055"/>
    <lineage>
        <taxon>Bacteria</taxon>
        <taxon>Bacillati</taxon>
        <taxon>Actinomycetota</taxon>
        <taxon>Actinomycetes</taxon>
        <taxon>Micrococcales</taxon>
        <taxon>Bogoriellaceae</taxon>
        <taxon>Bogoriella</taxon>
    </lineage>
</organism>
<feature type="transmembrane region" description="Helical" evidence="4">
    <location>
        <begin position="54"/>
        <end position="73"/>
    </location>
</feature>
<feature type="transmembrane region" description="Helical" evidence="4">
    <location>
        <begin position="85"/>
        <end position="112"/>
    </location>
</feature>
<dbReference type="AlphaFoldDB" id="A0A3N2BB48"/>
<dbReference type="InterPro" id="IPR011712">
    <property type="entry name" value="Sig_transdc_His_kin_sub3_dim/P"/>
</dbReference>
<dbReference type="GO" id="GO:0046983">
    <property type="term" value="F:protein dimerization activity"/>
    <property type="evidence" value="ECO:0007669"/>
    <property type="project" value="InterPro"/>
</dbReference>
<comment type="caution">
    <text evidence="6">The sequence shown here is derived from an EMBL/GenBank/DDBJ whole genome shotgun (WGS) entry which is preliminary data.</text>
</comment>
<feature type="transmembrane region" description="Helical" evidence="4">
    <location>
        <begin position="148"/>
        <end position="168"/>
    </location>
</feature>
<dbReference type="EMBL" id="RKHK01000001">
    <property type="protein sequence ID" value="ROR72477.1"/>
    <property type="molecule type" value="Genomic_DNA"/>
</dbReference>
<dbReference type="GO" id="GO:0016020">
    <property type="term" value="C:membrane"/>
    <property type="evidence" value="ECO:0007669"/>
    <property type="project" value="InterPro"/>
</dbReference>
<dbReference type="CDD" id="cd16917">
    <property type="entry name" value="HATPase_UhpB-NarQ-NarX-like"/>
    <property type="match status" value="1"/>
</dbReference>
<keyword evidence="4" id="KW-0472">Membrane</keyword>
<keyword evidence="1" id="KW-0808">Transferase</keyword>
<feature type="domain" description="Signal transduction histidine kinase subgroup 3 dimerisation and phosphoacceptor" evidence="5">
    <location>
        <begin position="187"/>
        <end position="250"/>
    </location>
</feature>
<keyword evidence="2 6" id="KW-0418">Kinase</keyword>
<dbReference type="GO" id="GO:0000155">
    <property type="term" value="F:phosphorelay sensor kinase activity"/>
    <property type="evidence" value="ECO:0007669"/>
    <property type="project" value="InterPro"/>
</dbReference>
<reference evidence="6 7" key="1">
    <citation type="submission" date="2018-11" db="EMBL/GenBank/DDBJ databases">
        <title>Sequencing the genomes of 1000 actinobacteria strains.</title>
        <authorList>
            <person name="Klenk H.-P."/>
        </authorList>
    </citation>
    <scope>NUCLEOTIDE SEQUENCE [LARGE SCALE GENOMIC DNA]</scope>
    <source>
        <strain evidence="6 7">DSM 11294</strain>
    </source>
</reference>
<name>A0A3N2BB48_9MICO</name>
<dbReference type="PANTHER" id="PTHR24421">
    <property type="entry name" value="NITRATE/NITRITE SENSOR PROTEIN NARX-RELATED"/>
    <property type="match status" value="1"/>
</dbReference>
<dbReference type="InterPro" id="IPR050482">
    <property type="entry name" value="Sensor_HK_TwoCompSys"/>
</dbReference>
<sequence>MTPSAPAPTEEQRIPASPWDKFGWLMGVVWLVFLVFPLLGAWELDHPLPRWTGIALVAVFAVLYVAGFSRALADTPTSRRVDRMILAGLVVLFALTYALVGMEAAGMTNYLIAFSLFLKPTRAAFVLAGTWLLVTTALVLASGDPGRWWFYIVINVLTGAFLTLIVVIGNRQEQHDQVVNDRNVIAERERVARDVHDVLGHSLTVVTVRAELAERLVDSDPEAAKAELAQLRALTREALGEVRATVAGLRVVRLSDELDSARLALRGAGIEAQLPEGPDAVDPRRRLVLAWVLREAVTNVLRHSQANRCQVVFHPEGMVVSDNGVGCGPGDADSTGLRGVRERVVGAGGQVSITAADPHDPEFPGTRLEVSW</sequence>
<dbReference type="InterPro" id="IPR036890">
    <property type="entry name" value="HATPase_C_sf"/>
</dbReference>
<evidence type="ECO:0000256" key="4">
    <source>
        <dbReference type="SAM" id="Phobius"/>
    </source>
</evidence>
<keyword evidence="3" id="KW-0902">Two-component regulatory system</keyword>
<evidence type="ECO:0000256" key="2">
    <source>
        <dbReference type="ARBA" id="ARBA00022777"/>
    </source>
</evidence>
<dbReference type="Gene3D" id="3.30.565.10">
    <property type="entry name" value="Histidine kinase-like ATPase, C-terminal domain"/>
    <property type="match status" value="1"/>
</dbReference>
<protein>
    <submittedName>
        <fullName evidence="6">Two-component system sensor histidine kinase DesK</fullName>
    </submittedName>
</protein>
<dbReference type="Pfam" id="PF07730">
    <property type="entry name" value="HisKA_3"/>
    <property type="match status" value="1"/>
</dbReference>
<proteinExistence type="predicted"/>
<dbReference type="PANTHER" id="PTHR24421:SF63">
    <property type="entry name" value="SENSOR HISTIDINE KINASE DESK"/>
    <property type="match status" value="1"/>
</dbReference>
<gene>
    <name evidence="6" type="ORF">EDD31_0828</name>
</gene>
<feature type="transmembrane region" description="Helical" evidence="4">
    <location>
        <begin position="22"/>
        <end position="42"/>
    </location>
</feature>
<keyword evidence="7" id="KW-1185">Reference proteome</keyword>
<feature type="transmembrane region" description="Helical" evidence="4">
    <location>
        <begin position="124"/>
        <end position="142"/>
    </location>
</feature>
<evidence type="ECO:0000256" key="1">
    <source>
        <dbReference type="ARBA" id="ARBA00022679"/>
    </source>
</evidence>
<dbReference type="Gene3D" id="1.20.5.1930">
    <property type="match status" value="1"/>
</dbReference>
<dbReference type="Proteomes" id="UP000280668">
    <property type="component" value="Unassembled WGS sequence"/>
</dbReference>
<evidence type="ECO:0000313" key="7">
    <source>
        <dbReference type="Proteomes" id="UP000280668"/>
    </source>
</evidence>
<evidence type="ECO:0000259" key="5">
    <source>
        <dbReference type="Pfam" id="PF07730"/>
    </source>
</evidence>